<dbReference type="Gene3D" id="1.20.1250.20">
    <property type="entry name" value="MFS general substrate transporter like domains"/>
    <property type="match status" value="1"/>
</dbReference>
<organism evidence="9 10">
    <name type="scientific">Nostocoides japonicum T1-X7</name>
    <dbReference type="NCBI Taxonomy" id="1194083"/>
    <lineage>
        <taxon>Bacteria</taxon>
        <taxon>Bacillati</taxon>
        <taxon>Actinomycetota</taxon>
        <taxon>Actinomycetes</taxon>
        <taxon>Micrococcales</taxon>
        <taxon>Intrasporangiaceae</taxon>
        <taxon>Nostocoides</taxon>
    </lineage>
</organism>
<reference evidence="9 10" key="1">
    <citation type="journal article" date="2013" name="ISME J.">
        <title>A metabolic model for members of the genus Tetrasphaera involved in enhanced biological phosphorus removal.</title>
        <authorList>
            <person name="Kristiansen R."/>
            <person name="Nguyen H.T.T."/>
            <person name="Saunders A.M."/>
            <person name="Nielsen J.L."/>
            <person name="Wimmer R."/>
            <person name="Le V.Q."/>
            <person name="McIlroy S.J."/>
            <person name="Petrovski S."/>
            <person name="Seviour R.J."/>
            <person name="Calteau A."/>
            <person name="Nielsen K.L."/>
            <person name="Nielsen P.H."/>
        </authorList>
    </citation>
    <scope>NUCLEOTIDE SEQUENCE [LARGE SCALE GENOMIC DNA]</scope>
    <source>
        <strain evidence="9 10">T1-X7</strain>
    </source>
</reference>
<evidence type="ECO:0000256" key="5">
    <source>
        <dbReference type="ARBA" id="ARBA00023136"/>
    </source>
</evidence>
<evidence type="ECO:0000313" key="9">
    <source>
        <dbReference type="EMBL" id="CCH80047.1"/>
    </source>
</evidence>
<dbReference type="InterPro" id="IPR020846">
    <property type="entry name" value="MFS_dom"/>
</dbReference>
<feature type="transmembrane region" description="Helical" evidence="7">
    <location>
        <begin position="234"/>
        <end position="257"/>
    </location>
</feature>
<feature type="transmembrane region" description="Helical" evidence="7">
    <location>
        <begin position="321"/>
        <end position="344"/>
    </location>
</feature>
<dbReference type="AlphaFoldDB" id="A0A077M4M6"/>
<accession>A0A077M4M6</accession>
<feature type="transmembrane region" description="Helical" evidence="7">
    <location>
        <begin position="167"/>
        <end position="187"/>
    </location>
</feature>
<protein>
    <submittedName>
        <fullName evidence="9">Major facilitator superfamily MFS_1</fullName>
    </submittedName>
</protein>
<keyword evidence="3 7" id="KW-0812">Transmembrane</keyword>
<feature type="transmembrane region" description="Helical" evidence="7">
    <location>
        <begin position="356"/>
        <end position="377"/>
    </location>
</feature>
<dbReference type="PROSITE" id="PS50850">
    <property type="entry name" value="MFS"/>
    <property type="match status" value="1"/>
</dbReference>
<evidence type="ECO:0000313" key="10">
    <source>
        <dbReference type="Proteomes" id="UP000035721"/>
    </source>
</evidence>
<dbReference type="STRING" id="1194083.BN12_710003"/>
<proteinExistence type="predicted"/>
<dbReference type="InterPro" id="IPR011701">
    <property type="entry name" value="MFS"/>
</dbReference>
<keyword evidence="5 7" id="KW-0472">Membrane</keyword>
<feature type="transmembrane region" description="Helical" evidence="7">
    <location>
        <begin position="61"/>
        <end position="85"/>
    </location>
</feature>
<sequence>MTGTHTTADPAPTDRTVPGRWGPLHQRNFRWLVTGATVNSLGGSITPVALAFAVLDLGGSATQLGMVVGAYALAEVLTTLFGGVLGDRLPRQVMMEGSSAASALIQGFVAASLIGHWSSVTLLALTGLLGGAVSALSGPSSSAMTPLTVPAEQLSAAISLRRLSSNAAMIVGFGLAGVLVATIGSGWSIAIDAATYAVAALCFSLLRVPQVTAPDSESLLRGLRTGAAEVLRHTWLWLLIGQALLYHLFFGGAQAVLGPIVVGDAFGRAAWGWAMSALMVGFVAGGLVTLRWRPHRALLTGTVCLSLTACFPLAMAWSPGVVGVLVGAFLHGLGLEIFSVWWDLSIQQSVPPEKLARVYSFDIVGSFVARPLGLALVGPVSEAIGFHRWLVIVGAVMGGSSLLAACTSDVRRLVRRD</sequence>
<evidence type="ECO:0000256" key="1">
    <source>
        <dbReference type="ARBA" id="ARBA00004651"/>
    </source>
</evidence>
<dbReference type="RefSeq" id="WP_048552010.1">
    <property type="nucleotide sequence ID" value="NZ_HF570958.1"/>
</dbReference>
<feature type="region of interest" description="Disordered" evidence="6">
    <location>
        <begin position="1"/>
        <end position="20"/>
    </location>
</feature>
<feature type="domain" description="Major facilitator superfamily (MFS) profile" evidence="8">
    <location>
        <begin position="28"/>
        <end position="417"/>
    </location>
</feature>
<comment type="subcellular location">
    <subcellularLocation>
        <location evidence="1">Cell membrane</location>
        <topology evidence="1">Multi-pass membrane protein</topology>
    </subcellularLocation>
</comment>
<dbReference type="SUPFAM" id="SSF103473">
    <property type="entry name" value="MFS general substrate transporter"/>
    <property type="match status" value="1"/>
</dbReference>
<feature type="transmembrane region" description="Helical" evidence="7">
    <location>
        <begin position="297"/>
        <end position="315"/>
    </location>
</feature>
<gene>
    <name evidence="9" type="ORF">BN12_710003</name>
</gene>
<dbReference type="CDD" id="cd06173">
    <property type="entry name" value="MFS_MefA_like"/>
    <property type="match status" value="1"/>
</dbReference>
<keyword evidence="2" id="KW-1003">Cell membrane</keyword>
<name>A0A077M4M6_9MICO</name>
<dbReference type="Proteomes" id="UP000035721">
    <property type="component" value="Unassembled WGS sequence"/>
</dbReference>
<evidence type="ECO:0000256" key="7">
    <source>
        <dbReference type="SAM" id="Phobius"/>
    </source>
</evidence>
<dbReference type="PANTHER" id="PTHR23513">
    <property type="entry name" value="INTEGRAL MEMBRANE EFFLUX PROTEIN-RELATED"/>
    <property type="match status" value="1"/>
</dbReference>
<evidence type="ECO:0000256" key="2">
    <source>
        <dbReference type="ARBA" id="ARBA00022475"/>
    </source>
</evidence>
<dbReference type="GO" id="GO:0005886">
    <property type="term" value="C:plasma membrane"/>
    <property type="evidence" value="ECO:0007669"/>
    <property type="project" value="UniProtKB-SubCell"/>
</dbReference>
<dbReference type="Pfam" id="PF07690">
    <property type="entry name" value="MFS_1"/>
    <property type="match status" value="1"/>
</dbReference>
<evidence type="ECO:0000256" key="3">
    <source>
        <dbReference type="ARBA" id="ARBA00022692"/>
    </source>
</evidence>
<feature type="transmembrane region" description="Helical" evidence="7">
    <location>
        <begin position="31"/>
        <end position="55"/>
    </location>
</feature>
<dbReference type="OrthoDB" id="4528313at2"/>
<evidence type="ECO:0000256" key="6">
    <source>
        <dbReference type="SAM" id="MobiDB-lite"/>
    </source>
</evidence>
<keyword evidence="10" id="KW-1185">Reference proteome</keyword>
<dbReference type="GO" id="GO:0022857">
    <property type="term" value="F:transmembrane transporter activity"/>
    <property type="evidence" value="ECO:0007669"/>
    <property type="project" value="InterPro"/>
</dbReference>
<evidence type="ECO:0000259" key="8">
    <source>
        <dbReference type="PROSITE" id="PS50850"/>
    </source>
</evidence>
<comment type="caution">
    <text evidence="9">The sequence shown here is derived from an EMBL/GenBank/DDBJ whole genome shotgun (WGS) entry which is preliminary data.</text>
</comment>
<evidence type="ECO:0000256" key="4">
    <source>
        <dbReference type="ARBA" id="ARBA00022989"/>
    </source>
</evidence>
<dbReference type="PANTHER" id="PTHR23513:SF11">
    <property type="entry name" value="STAPHYLOFERRIN A TRANSPORTER"/>
    <property type="match status" value="1"/>
</dbReference>
<feature type="transmembrane region" description="Helical" evidence="7">
    <location>
        <begin position="269"/>
        <end position="290"/>
    </location>
</feature>
<keyword evidence="4 7" id="KW-1133">Transmembrane helix</keyword>
<dbReference type="InterPro" id="IPR036259">
    <property type="entry name" value="MFS_trans_sf"/>
</dbReference>
<dbReference type="EMBL" id="CAJB01000405">
    <property type="protein sequence ID" value="CCH80047.1"/>
    <property type="molecule type" value="Genomic_DNA"/>
</dbReference>
<feature type="transmembrane region" description="Helical" evidence="7">
    <location>
        <begin position="389"/>
        <end position="407"/>
    </location>
</feature>